<keyword evidence="4" id="KW-0597">Phosphoprotein</keyword>
<dbReference type="InterPro" id="IPR009081">
    <property type="entry name" value="PP-bd_ACP"/>
</dbReference>
<dbReference type="GO" id="GO:0043041">
    <property type="term" value="P:amino acid activation for nonribosomal peptide biosynthetic process"/>
    <property type="evidence" value="ECO:0007669"/>
    <property type="project" value="TreeGrafter"/>
</dbReference>
<dbReference type="Pfam" id="PF00550">
    <property type="entry name" value="PP-binding"/>
    <property type="match status" value="1"/>
</dbReference>
<keyword evidence="3" id="KW-0596">Phosphopantetheine</keyword>
<dbReference type="SMART" id="SM00823">
    <property type="entry name" value="PKS_PP"/>
    <property type="match status" value="1"/>
</dbReference>
<dbReference type="KEGG" id="sast:CD934_30530"/>
<gene>
    <name evidence="6" type="ORF">CD934_30530</name>
</gene>
<dbReference type="SUPFAM" id="SSF47336">
    <property type="entry name" value="ACP-like"/>
    <property type="match status" value="1"/>
</dbReference>
<dbReference type="InterPro" id="IPR036736">
    <property type="entry name" value="ACP-like_sf"/>
</dbReference>
<dbReference type="InterPro" id="IPR006162">
    <property type="entry name" value="Ppantetheine_attach_site"/>
</dbReference>
<dbReference type="GO" id="GO:0005829">
    <property type="term" value="C:cytosol"/>
    <property type="evidence" value="ECO:0007669"/>
    <property type="project" value="TreeGrafter"/>
</dbReference>
<dbReference type="GO" id="GO:0017000">
    <property type="term" value="P:antibiotic biosynthetic process"/>
    <property type="evidence" value="ECO:0007669"/>
    <property type="project" value="UniProtKB-ARBA"/>
</dbReference>
<evidence type="ECO:0000313" key="7">
    <source>
        <dbReference type="Proteomes" id="UP000316215"/>
    </source>
</evidence>
<dbReference type="InterPro" id="IPR045851">
    <property type="entry name" value="AMP-bd_C_sf"/>
</dbReference>
<comment type="similarity">
    <text evidence="2">Belongs to the ATP-dependent AMP-binding enzyme family.</text>
</comment>
<dbReference type="NCBIfam" id="TIGR01733">
    <property type="entry name" value="AA-adenyl-dom"/>
    <property type="match status" value="1"/>
</dbReference>
<dbReference type="FunFam" id="2.30.38.10:FF:000001">
    <property type="entry name" value="Non-ribosomal peptide synthetase PvdI"/>
    <property type="match status" value="1"/>
</dbReference>
<evidence type="ECO:0000256" key="1">
    <source>
        <dbReference type="ARBA" id="ARBA00001957"/>
    </source>
</evidence>
<accession>A0A514JYR8</accession>
<organism evidence="6 7">
    <name type="scientific">Streptomyces calvus</name>
    <dbReference type="NCBI Taxonomy" id="67282"/>
    <lineage>
        <taxon>Bacteria</taxon>
        <taxon>Bacillati</taxon>
        <taxon>Actinomycetota</taxon>
        <taxon>Actinomycetes</taxon>
        <taxon>Kitasatosporales</taxon>
        <taxon>Streptomycetaceae</taxon>
        <taxon>Streptomyces</taxon>
    </lineage>
</organism>
<evidence type="ECO:0000256" key="3">
    <source>
        <dbReference type="ARBA" id="ARBA00022450"/>
    </source>
</evidence>
<dbReference type="FunFam" id="1.10.1200.10:FF:000016">
    <property type="entry name" value="Non-ribosomal peptide synthase"/>
    <property type="match status" value="1"/>
</dbReference>
<name>A0A514JYR8_9ACTN</name>
<dbReference type="SUPFAM" id="SSF56801">
    <property type="entry name" value="Acetyl-CoA synthetase-like"/>
    <property type="match status" value="1"/>
</dbReference>
<dbReference type="GO" id="GO:0072330">
    <property type="term" value="P:monocarboxylic acid biosynthetic process"/>
    <property type="evidence" value="ECO:0007669"/>
    <property type="project" value="UniProtKB-ARBA"/>
</dbReference>
<dbReference type="PROSITE" id="PS00012">
    <property type="entry name" value="PHOSPHOPANTETHEINE"/>
    <property type="match status" value="1"/>
</dbReference>
<dbReference type="Gene3D" id="1.10.1200.10">
    <property type="entry name" value="ACP-like"/>
    <property type="match status" value="1"/>
</dbReference>
<dbReference type="PROSITE" id="PS50075">
    <property type="entry name" value="CARRIER"/>
    <property type="match status" value="1"/>
</dbReference>
<dbReference type="PANTHER" id="PTHR45527:SF1">
    <property type="entry name" value="FATTY ACID SYNTHASE"/>
    <property type="match status" value="1"/>
</dbReference>
<dbReference type="AlphaFoldDB" id="A0A514JYR8"/>
<dbReference type="PROSITE" id="PS00455">
    <property type="entry name" value="AMP_BINDING"/>
    <property type="match status" value="1"/>
</dbReference>
<dbReference type="GO" id="GO:0044550">
    <property type="term" value="P:secondary metabolite biosynthetic process"/>
    <property type="evidence" value="ECO:0007669"/>
    <property type="project" value="TreeGrafter"/>
</dbReference>
<dbReference type="InterPro" id="IPR010071">
    <property type="entry name" value="AA_adenyl_dom"/>
</dbReference>
<dbReference type="InterPro" id="IPR020845">
    <property type="entry name" value="AMP-binding_CS"/>
</dbReference>
<dbReference type="InterPro" id="IPR000873">
    <property type="entry name" value="AMP-dep_synth/lig_dom"/>
</dbReference>
<dbReference type="GO" id="GO:0031177">
    <property type="term" value="F:phosphopantetheine binding"/>
    <property type="evidence" value="ECO:0007669"/>
    <property type="project" value="InterPro"/>
</dbReference>
<sequence>MIKLASRPTEEQVAALDNAPADTAPEPHGTPADPHAPVAAALAAHLTLLHRRSLQERVTVHCRWAGSDEDRAGEVGVSFADGPTIGEVVQQAATGLAALLPEEEAEPPAAVDGAFEVLTGGAGPDGTLPGPVAAVTADAADGPALALRAGSGSRLAEPDRTGWEAALLAAYRAALTAPHTPVAELPLGDEAQCARWLGLGRPGRPAPPARRIDDLVAAQAARTPDALAVTGDGERLTYRRLEEEATALAGRLRARGVDRDAVVAVLMPRSVRLVVTLLAVLKAGGAYLALDPEDPAERHLRVLADSRARLLVADPALTIVVPDTLPVLDPTAPPTAAAAPVPVPPDPAGPDALAYISYTSGSTGEPRGVAVPHRAVSRLVTDPDWIDVSADDVFLHLAPVAFDASTWEIWTPLAHGARLAVAPAGAVELDALAGTLRTEGVTVAWLTAGLFHRMAGTHPDAFAGLRHVVAGGDVVSPGHVADLLASHPHLLFSNGYGPTENTTFTACWTTGTAPDGETVPIGRPVPGTHVAVLDSRLRAVPPGVAGELYAAGEGLARGYAGRPGATAERFLPDAVTGAPGGRMYRTGDLARWRPDGTLEFLGRADQQLKVQGFRVEPGFVEAELTRLDGVRDAVVIGQPDDTGGKRLLAYVVLDGQASGPDAAGARLREQLRATLPAAMLPWAVLIRSELPLNKNGKVDRRALPAATRVPRNVWNPFVAPRTATEQRLADLWGEVLGVEPVGVEDDFFDLGGHSLLVAELLGTLKDAFEVEVPARVLYLQPTIADLAGQIGD</sequence>
<dbReference type="CDD" id="cd12117">
    <property type="entry name" value="A_NRPS_Srf_like"/>
    <property type="match status" value="1"/>
</dbReference>
<dbReference type="RefSeq" id="WP_142233696.1">
    <property type="nucleotide sequence ID" value="NZ_CP022310.1"/>
</dbReference>
<dbReference type="InterPro" id="IPR020806">
    <property type="entry name" value="PKS_PP-bd"/>
</dbReference>
<keyword evidence="7" id="KW-1185">Reference proteome</keyword>
<reference evidence="6 7" key="1">
    <citation type="submission" date="2017-07" db="EMBL/GenBank/DDBJ databases">
        <title>The Complete Genome of Streptomyces asterosporus-ZSY.</title>
        <authorList>
            <person name="Zhang S."/>
        </authorList>
    </citation>
    <scope>NUCLEOTIDE SEQUENCE [LARGE SCALE GENOMIC DNA]</scope>
    <source>
        <strain evidence="6 7">DSM 41452</strain>
    </source>
</reference>
<dbReference type="PANTHER" id="PTHR45527">
    <property type="entry name" value="NONRIBOSOMAL PEPTIDE SYNTHETASE"/>
    <property type="match status" value="1"/>
</dbReference>
<feature type="domain" description="Carrier" evidence="5">
    <location>
        <begin position="719"/>
        <end position="792"/>
    </location>
</feature>
<evidence type="ECO:0000256" key="2">
    <source>
        <dbReference type="ARBA" id="ARBA00006432"/>
    </source>
</evidence>
<dbReference type="Pfam" id="PF13193">
    <property type="entry name" value="AMP-binding_C"/>
    <property type="match status" value="1"/>
</dbReference>
<evidence type="ECO:0000259" key="5">
    <source>
        <dbReference type="PROSITE" id="PS50075"/>
    </source>
</evidence>
<comment type="cofactor">
    <cofactor evidence="1">
        <name>pantetheine 4'-phosphate</name>
        <dbReference type="ChEBI" id="CHEBI:47942"/>
    </cofactor>
</comment>
<dbReference type="Proteomes" id="UP000316215">
    <property type="component" value="Chromosome"/>
</dbReference>
<dbReference type="Gene3D" id="2.30.38.10">
    <property type="entry name" value="Luciferase, Domain 3"/>
    <property type="match status" value="1"/>
</dbReference>
<evidence type="ECO:0000313" key="6">
    <source>
        <dbReference type="EMBL" id="QDI72551.1"/>
    </source>
</evidence>
<dbReference type="Gene3D" id="3.30.300.30">
    <property type="match status" value="1"/>
</dbReference>
<dbReference type="EMBL" id="CP022310">
    <property type="protein sequence ID" value="QDI72551.1"/>
    <property type="molecule type" value="Genomic_DNA"/>
</dbReference>
<dbReference type="InterPro" id="IPR025110">
    <property type="entry name" value="AMP-bd_C"/>
</dbReference>
<dbReference type="Gene3D" id="3.40.50.980">
    <property type="match status" value="2"/>
</dbReference>
<evidence type="ECO:0000256" key="4">
    <source>
        <dbReference type="ARBA" id="ARBA00022553"/>
    </source>
</evidence>
<proteinExistence type="inferred from homology"/>
<dbReference type="Pfam" id="PF00501">
    <property type="entry name" value="AMP-binding"/>
    <property type="match status" value="1"/>
</dbReference>
<protein>
    <submittedName>
        <fullName evidence="6">Phenylalanine racemase</fullName>
    </submittedName>
</protein>